<feature type="region of interest" description="Disordered" evidence="1">
    <location>
        <begin position="88"/>
        <end position="112"/>
    </location>
</feature>
<gene>
    <name evidence="4" type="ORF">GUJ93_ZPchr0012g19708</name>
</gene>
<comment type="caution">
    <text evidence="4">The sequence shown here is derived from an EMBL/GenBank/DDBJ whole genome shotgun (WGS) entry which is preliminary data.</text>
</comment>
<proteinExistence type="predicted"/>
<evidence type="ECO:0000256" key="1">
    <source>
        <dbReference type="SAM" id="MobiDB-lite"/>
    </source>
</evidence>
<dbReference type="AlphaFoldDB" id="A0A8J5WM88"/>
<evidence type="ECO:0000313" key="4">
    <source>
        <dbReference type="EMBL" id="KAG8094088.1"/>
    </source>
</evidence>
<accession>A0A8J5WM88</accession>
<dbReference type="PANTHER" id="PTHR34267">
    <property type="entry name" value="OS11G0161033 PROTEIN"/>
    <property type="match status" value="1"/>
</dbReference>
<name>A0A8J5WM88_ZIZPA</name>
<feature type="chain" id="PRO_5035222098" description="Ozone-responsive stress related protein" evidence="3">
    <location>
        <begin position="24"/>
        <end position="190"/>
    </location>
</feature>
<dbReference type="PANTHER" id="PTHR34267:SF16">
    <property type="entry name" value="OS06G0115100 PROTEIN"/>
    <property type="match status" value="1"/>
</dbReference>
<keyword evidence="3" id="KW-0732">Signal</keyword>
<reference evidence="4" key="1">
    <citation type="journal article" date="2021" name="bioRxiv">
        <title>Whole Genome Assembly and Annotation of Northern Wild Rice, Zizania palustris L., Supports a Whole Genome Duplication in the Zizania Genus.</title>
        <authorList>
            <person name="Haas M."/>
            <person name="Kono T."/>
            <person name="Macchietto M."/>
            <person name="Millas R."/>
            <person name="McGilp L."/>
            <person name="Shao M."/>
            <person name="Duquette J."/>
            <person name="Hirsch C.N."/>
            <person name="Kimball J."/>
        </authorList>
    </citation>
    <scope>NUCLEOTIDE SEQUENCE</scope>
    <source>
        <tissue evidence="4">Fresh leaf tissue</tissue>
    </source>
</reference>
<dbReference type="Proteomes" id="UP000729402">
    <property type="component" value="Unassembled WGS sequence"/>
</dbReference>
<feature type="signal peptide" evidence="3">
    <location>
        <begin position="1"/>
        <end position="23"/>
    </location>
</feature>
<organism evidence="4 5">
    <name type="scientific">Zizania palustris</name>
    <name type="common">Northern wild rice</name>
    <dbReference type="NCBI Taxonomy" id="103762"/>
    <lineage>
        <taxon>Eukaryota</taxon>
        <taxon>Viridiplantae</taxon>
        <taxon>Streptophyta</taxon>
        <taxon>Embryophyta</taxon>
        <taxon>Tracheophyta</taxon>
        <taxon>Spermatophyta</taxon>
        <taxon>Magnoliopsida</taxon>
        <taxon>Liliopsida</taxon>
        <taxon>Poales</taxon>
        <taxon>Poaceae</taxon>
        <taxon>BOP clade</taxon>
        <taxon>Oryzoideae</taxon>
        <taxon>Oryzeae</taxon>
        <taxon>Zizaniinae</taxon>
        <taxon>Zizania</taxon>
    </lineage>
</organism>
<feature type="compositionally biased region" description="Pro residues" evidence="1">
    <location>
        <begin position="95"/>
        <end position="104"/>
    </location>
</feature>
<reference evidence="4" key="2">
    <citation type="submission" date="2021-02" db="EMBL/GenBank/DDBJ databases">
        <authorList>
            <person name="Kimball J.A."/>
            <person name="Haas M.W."/>
            <person name="Macchietto M."/>
            <person name="Kono T."/>
            <person name="Duquette J."/>
            <person name="Shao M."/>
        </authorList>
    </citation>
    <scope>NUCLEOTIDE SEQUENCE</scope>
    <source>
        <tissue evidence="4">Fresh leaf tissue</tissue>
    </source>
</reference>
<protein>
    <recommendedName>
        <fullName evidence="6">Ozone-responsive stress related protein</fullName>
    </recommendedName>
</protein>
<evidence type="ECO:0000256" key="2">
    <source>
        <dbReference type="SAM" id="Phobius"/>
    </source>
</evidence>
<evidence type="ECO:0000256" key="3">
    <source>
        <dbReference type="SAM" id="SignalP"/>
    </source>
</evidence>
<evidence type="ECO:0000313" key="5">
    <source>
        <dbReference type="Proteomes" id="UP000729402"/>
    </source>
</evidence>
<feature type="transmembrane region" description="Helical" evidence="2">
    <location>
        <begin position="115"/>
        <end position="136"/>
    </location>
</feature>
<keyword evidence="5" id="KW-1185">Reference proteome</keyword>
<dbReference type="InterPro" id="IPR009515">
    <property type="entry name" value="DUF1138"/>
</dbReference>
<evidence type="ECO:0008006" key="6">
    <source>
        <dbReference type="Google" id="ProtNLM"/>
    </source>
</evidence>
<dbReference type="OrthoDB" id="1840418at2759"/>
<keyword evidence="2" id="KW-0472">Membrane</keyword>
<dbReference type="EMBL" id="JAAALK010000080">
    <property type="protein sequence ID" value="KAG8094088.1"/>
    <property type="molecule type" value="Genomic_DNA"/>
</dbReference>
<dbReference type="Pfam" id="PF06592">
    <property type="entry name" value="DUF1138"/>
    <property type="match status" value="1"/>
</dbReference>
<sequence length="190" mass="21181">MQHSSNAAQLFKFCLGLLTLLKAFRVQRHNPNLLYVSQNTLRRIESVKKKYAFERGTWSLGVGPTRRRLLFFNPTRLVSRVLLSNSPTLAASASSPPPPPFPPPRRPRRSSNMTAGYIAGSLVGSFAIAYLCDAFISDKKAFGGSIPKTVSDKEWWLATDSKFQAWPRTAGPPVIMNPISRQNFIVKSTE</sequence>
<keyword evidence="2" id="KW-0812">Transmembrane</keyword>
<keyword evidence="2" id="KW-1133">Transmembrane helix</keyword>